<dbReference type="EMBL" id="BHXC01000006">
    <property type="protein sequence ID" value="GCB89540.1"/>
    <property type="molecule type" value="Genomic_DNA"/>
</dbReference>
<comment type="caution">
    <text evidence="2">The sequence shown here is derived from an EMBL/GenBank/DDBJ whole genome shotgun (WGS) entry which is preliminary data.</text>
</comment>
<evidence type="ECO:0000313" key="2">
    <source>
        <dbReference type="EMBL" id="GCB89540.1"/>
    </source>
</evidence>
<evidence type="ECO:0000256" key="1">
    <source>
        <dbReference type="SAM" id="MobiDB-lite"/>
    </source>
</evidence>
<sequence>MRRDAAGEGGGLGLPGEDEEEGAVGGSAQQEFQPAQGEFVAVLGVVEGQHERAASQYVGRVPVQGVERLLDGGSVRG</sequence>
<protein>
    <submittedName>
        <fullName evidence="2">Uncharacterized protein</fullName>
    </submittedName>
</protein>
<proteinExistence type="predicted"/>
<feature type="region of interest" description="Disordered" evidence="1">
    <location>
        <begin position="1"/>
        <end position="31"/>
    </location>
</feature>
<dbReference type="Proteomes" id="UP000288351">
    <property type="component" value="Unassembled WGS sequence"/>
</dbReference>
<name>A0A401QW03_STRNR</name>
<reference evidence="2 3" key="1">
    <citation type="journal article" date="2019" name="Microbiol. Resour. Announc.">
        <title>Draft Genome Sequence of the Most Traditional epsilon-Poly-l-Lysine Producer, Streptomyces albulus NBRC14147.</title>
        <authorList>
            <person name="Yamanaka K."/>
            <person name="Hamano Y."/>
        </authorList>
    </citation>
    <scope>NUCLEOTIDE SEQUENCE [LARGE SCALE GENOMIC DNA]</scope>
    <source>
        <strain evidence="2 3">NBRC 14147</strain>
    </source>
</reference>
<evidence type="ECO:0000313" key="3">
    <source>
        <dbReference type="Proteomes" id="UP000288351"/>
    </source>
</evidence>
<accession>A0A401QW03</accession>
<dbReference type="AlphaFoldDB" id="A0A401QW03"/>
<gene>
    <name evidence="2" type="ORF">SALB_02227</name>
</gene>
<organism evidence="2 3">
    <name type="scientific">Streptomyces noursei</name>
    <name type="common">Streptomyces albulus</name>
    <dbReference type="NCBI Taxonomy" id="1971"/>
    <lineage>
        <taxon>Bacteria</taxon>
        <taxon>Bacillati</taxon>
        <taxon>Actinomycetota</taxon>
        <taxon>Actinomycetes</taxon>
        <taxon>Kitasatosporales</taxon>
        <taxon>Streptomycetaceae</taxon>
        <taxon>Streptomyces</taxon>
    </lineage>
</organism>